<evidence type="ECO:0000313" key="1">
    <source>
        <dbReference type="EMBL" id="KAI5683601.1"/>
    </source>
</evidence>
<sequence length="160" mass="18314">MYLRRATLVETNGLSRHPQGRIDLTPALMVLLKKSKRRLSTEPTLDTREEPGHISENEPDEHAGNTTTHLDVEMAPGDSTPPSFYMGEEEEDTKKEFYSVEDVLGPEVSATTTTSLNWPSAEIAYKIYKKMWVSWRRYLIIKVLGKSIIFKVMEQKVKDL</sequence>
<accession>A0ACC0CF72</accession>
<proteinExistence type="predicted"/>
<protein>
    <submittedName>
        <fullName evidence="1">Uncharacterized protein</fullName>
    </submittedName>
</protein>
<comment type="caution">
    <text evidence="1">The sequence shown here is derived from an EMBL/GenBank/DDBJ whole genome shotgun (WGS) entry which is preliminary data.</text>
</comment>
<evidence type="ECO:0000313" key="2">
    <source>
        <dbReference type="Proteomes" id="UP001060085"/>
    </source>
</evidence>
<dbReference type="Proteomes" id="UP001060085">
    <property type="component" value="Linkage Group LG01"/>
</dbReference>
<dbReference type="EMBL" id="CM044701">
    <property type="protein sequence ID" value="KAI5683601.1"/>
    <property type="molecule type" value="Genomic_DNA"/>
</dbReference>
<keyword evidence="2" id="KW-1185">Reference proteome</keyword>
<gene>
    <name evidence="1" type="ORF">M9H77_04829</name>
</gene>
<organism evidence="1 2">
    <name type="scientific">Catharanthus roseus</name>
    <name type="common">Madagascar periwinkle</name>
    <name type="synonym">Vinca rosea</name>
    <dbReference type="NCBI Taxonomy" id="4058"/>
    <lineage>
        <taxon>Eukaryota</taxon>
        <taxon>Viridiplantae</taxon>
        <taxon>Streptophyta</taxon>
        <taxon>Embryophyta</taxon>
        <taxon>Tracheophyta</taxon>
        <taxon>Spermatophyta</taxon>
        <taxon>Magnoliopsida</taxon>
        <taxon>eudicotyledons</taxon>
        <taxon>Gunneridae</taxon>
        <taxon>Pentapetalae</taxon>
        <taxon>asterids</taxon>
        <taxon>lamiids</taxon>
        <taxon>Gentianales</taxon>
        <taxon>Apocynaceae</taxon>
        <taxon>Rauvolfioideae</taxon>
        <taxon>Vinceae</taxon>
        <taxon>Catharanthinae</taxon>
        <taxon>Catharanthus</taxon>
    </lineage>
</organism>
<reference evidence="2" key="1">
    <citation type="journal article" date="2023" name="Nat. Plants">
        <title>Single-cell RNA sequencing provides a high-resolution roadmap for understanding the multicellular compartmentation of specialized metabolism.</title>
        <authorList>
            <person name="Sun S."/>
            <person name="Shen X."/>
            <person name="Li Y."/>
            <person name="Li Y."/>
            <person name="Wang S."/>
            <person name="Li R."/>
            <person name="Zhang H."/>
            <person name="Shen G."/>
            <person name="Guo B."/>
            <person name="Wei J."/>
            <person name="Xu J."/>
            <person name="St-Pierre B."/>
            <person name="Chen S."/>
            <person name="Sun C."/>
        </authorList>
    </citation>
    <scope>NUCLEOTIDE SEQUENCE [LARGE SCALE GENOMIC DNA]</scope>
</reference>
<name>A0ACC0CF72_CATRO</name>